<reference evidence="1" key="2">
    <citation type="journal article" date="2015" name="Fish Shellfish Immunol.">
        <title>Early steps in the European eel (Anguilla anguilla)-Vibrio vulnificus interaction in the gills: Role of the RtxA13 toxin.</title>
        <authorList>
            <person name="Callol A."/>
            <person name="Pajuelo D."/>
            <person name="Ebbesson L."/>
            <person name="Teles M."/>
            <person name="MacKenzie S."/>
            <person name="Amaro C."/>
        </authorList>
    </citation>
    <scope>NUCLEOTIDE SEQUENCE</scope>
</reference>
<organism evidence="1">
    <name type="scientific">Anguilla anguilla</name>
    <name type="common">European freshwater eel</name>
    <name type="synonym">Muraena anguilla</name>
    <dbReference type="NCBI Taxonomy" id="7936"/>
    <lineage>
        <taxon>Eukaryota</taxon>
        <taxon>Metazoa</taxon>
        <taxon>Chordata</taxon>
        <taxon>Craniata</taxon>
        <taxon>Vertebrata</taxon>
        <taxon>Euteleostomi</taxon>
        <taxon>Actinopterygii</taxon>
        <taxon>Neopterygii</taxon>
        <taxon>Teleostei</taxon>
        <taxon>Anguilliformes</taxon>
        <taxon>Anguillidae</taxon>
        <taxon>Anguilla</taxon>
    </lineage>
</organism>
<proteinExistence type="predicted"/>
<evidence type="ECO:0000313" key="1">
    <source>
        <dbReference type="EMBL" id="JAH61335.1"/>
    </source>
</evidence>
<sequence>MGDPRHSQASWEM</sequence>
<name>A0A0E9U859_ANGAN</name>
<dbReference type="EMBL" id="GBXM01047242">
    <property type="protein sequence ID" value="JAH61335.1"/>
    <property type="molecule type" value="Transcribed_RNA"/>
</dbReference>
<accession>A0A0E9U859</accession>
<protein>
    <submittedName>
        <fullName evidence="1">Uncharacterized protein</fullName>
    </submittedName>
</protein>
<reference evidence="1" key="1">
    <citation type="submission" date="2014-11" db="EMBL/GenBank/DDBJ databases">
        <authorList>
            <person name="Amaro Gonzalez C."/>
        </authorList>
    </citation>
    <scope>NUCLEOTIDE SEQUENCE</scope>
</reference>